<gene>
    <name evidence="1" type="ORF">AKJ08_3381</name>
</gene>
<dbReference type="AlphaFoldDB" id="A0A0K1PIQ8"/>
<protein>
    <submittedName>
        <fullName evidence="1">Uncharacterized protein</fullName>
    </submittedName>
</protein>
<evidence type="ECO:0000313" key="2">
    <source>
        <dbReference type="Proteomes" id="UP000055590"/>
    </source>
</evidence>
<reference evidence="1 2" key="1">
    <citation type="submission" date="2015-08" db="EMBL/GenBank/DDBJ databases">
        <authorList>
            <person name="Babu N.S."/>
            <person name="Beckwith C.J."/>
            <person name="Beseler K.G."/>
            <person name="Brison A."/>
            <person name="Carone J.V."/>
            <person name="Caskin T.P."/>
            <person name="Diamond M."/>
            <person name="Durham M.E."/>
            <person name="Foxe J.M."/>
            <person name="Go M."/>
            <person name="Henderson B.A."/>
            <person name="Jones I.B."/>
            <person name="McGettigan J.A."/>
            <person name="Micheletti S.J."/>
            <person name="Nasrallah M.E."/>
            <person name="Ortiz D."/>
            <person name="Piller C.R."/>
            <person name="Privatt S.R."/>
            <person name="Schneider S.L."/>
            <person name="Sharp S."/>
            <person name="Smith T.C."/>
            <person name="Stanton J.D."/>
            <person name="Ullery H.E."/>
            <person name="Wilson R.J."/>
            <person name="Serrano M.G."/>
            <person name="Buck G."/>
            <person name="Lee V."/>
            <person name="Wang Y."/>
            <person name="Carvalho R."/>
            <person name="Voegtly L."/>
            <person name="Shi R."/>
            <person name="Duckworth R."/>
            <person name="Johnson A."/>
            <person name="Loviza R."/>
            <person name="Walstead R."/>
            <person name="Shah Z."/>
            <person name="Kiflezghi M."/>
            <person name="Wade K."/>
            <person name="Ball S.L."/>
            <person name="Bradley K.W."/>
            <person name="Asai D.J."/>
            <person name="Bowman C.A."/>
            <person name="Russell D.A."/>
            <person name="Pope W.H."/>
            <person name="Jacobs-Sera D."/>
            <person name="Hendrix R.W."/>
            <person name="Hatfull G.F."/>
        </authorList>
    </citation>
    <scope>NUCLEOTIDE SEQUENCE [LARGE SCALE GENOMIC DNA]</scope>
    <source>
        <strain evidence="1 2">DSM 27710</strain>
    </source>
</reference>
<dbReference type="RefSeq" id="WP_050727076.1">
    <property type="nucleotide sequence ID" value="NZ_CP012332.1"/>
</dbReference>
<accession>A0A0K1PIQ8</accession>
<proteinExistence type="predicted"/>
<keyword evidence="2" id="KW-1185">Reference proteome</keyword>
<dbReference type="EMBL" id="CP012332">
    <property type="protein sequence ID" value="AKU92994.1"/>
    <property type="molecule type" value="Genomic_DNA"/>
</dbReference>
<evidence type="ECO:0000313" key="1">
    <source>
        <dbReference type="EMBL" id="AKU92994.1"/>
    </source>
</evidence>
<name>A0A0K1PIQ8_9BACT</name>
<dbReference type="PATRIC" id="fig|1391653.3.peg.3531"/>
<dbReference type="STRING" id="1391653.AKJ08_3381"/>
<organism evidence="1 2">
    <name type="scientific">Vulgatibacter incomptus</name>
    <dbReference type="NCBI Taxonomy" id="1391653"/>
    <lineage>
        <taxon>Bacteria</taxon>
        <taxon>Pseudomonadati</taxon>
        <taxon>Myxococcota</taxon>
        <taxon>Myxococcia</taxon>
        <taxon>Myxococcales</taxon>
        <taxon>Cystobacterineae</taxon>
        <taxon>Vulgatibacteraceae</taxon>
        <taxon>Vulgatibacter</taxon>
    </lineage>
</organism>
<dbReference type="Proteomes" id="UP000055590">
    <property type="component" value="Chromosome"/>
</dbReference>
<sequence>MRRILAGMPLRGRRMLRLLPSLFHASYPTPELRGEPPGVEGHSARRSWIAIGRTFGLPAPTGTQRARRTIRSLVAFPVQGGVELVVLPIPDARQHELEAVRQRCRYAQGLMQRNGVAATIRIAEPSLDGELFALRLLLFGGLLAGGLPGDSFDSLTVDSADAIAALIDHAPSRLVAASLMMLQAGASTSSPMALLRSRGPGKSAATLSDPELFCAVWVSRWTLAGMLPLEAVRLAGSVPASRRAAARWLDASPAESRIQALVGAGSSDARSFADWSMPTVGGSADGHDDVRSIVTLGRSLTVTAAGAVRRHPLAGSRGLRERFRRAFLTPRGLPAFLETAFDVAAAGSGRLGLEELIELGGGEAAGPLETALVRGLAILGRADGSLAPRLDPPWPGIARRLERAVQRRTFLLSIGVHAFEGPPLDPLNRGPRRRNSLRNPLAVALSPKHRPTARRLLAGEAVRRVIADASSGRQVEILAEDATAEPAASRLARLAARAGAETPLAAEVGGSVLLRHGGTPRRYGLRAFLSRPRRYVPDPEAPDLGAAGGHVGLPPRGTVDCLVLDDGAPLATLIYADSRGFRVREEVHPSRLEAHLAEARELLRSAREPTVLTVRVSGARRAMTAAPPETEPVAVGVEGELLHDLRLTLLGERFGRGGALRWAGAATALLSVWPTTSFPAMRFHAFDVRLRGAPASGLELLYARSVVLRRLLLHMRRMIRP</sequence>
<dbReference type="KEGG" id="vin:AKJ08_3381"/>